<evidence type="ECO:0000313" key="3">
    <source>
        <dbReference type="Proteomes" id="UP001140453"/>
    </source>
</evidence>
<keyword evidence="3" id="KW-1185">Reference proteome</keyword>
<dbReference type="OrthoDB" id="10515212at2759"/>
<evidence type="ECO:0000313" key="2">
    <source>
        <dbReference type="EMBL" id="KAJ4389356.1"/>
    </source>
</evidence>
<reference evidence="2" key="1">
    <citation type="submission" date="2022-10" db="EMBL/GenBank/DDBJ databases">
        <title>Tapping the CABI collections for fungal endophytes: first genome assemblies for Collariella, Neodidymelliopsis, Ascochyta clinopodiicola, Didymella pomorum, Didymosphaeria variabile, Neocosmospora piperis and Neocucurbitaria cava.</title>
        <authorList>
            <person name="Hill R."/>
        </authorList>
    </citation>
    <scope>NUCLEOTIDE SEQUENCE</scope>
    <source>
        <strain evidence="2">IMI 355082</strain>
    </source>
</reference>
<feature type="region of interest" description="Disordered" evidence="1">
    <location>
        <begin position="49"/>
        <end position="74"/>
    </location>
</feature>
<evidence type="ECO:0000256" key="1">
    <source>
        <dbReference type="SAM" id="MobiDB-lite"/>
    </source>
</evidence>
<feature type="compositionally biased region" description="Polar residues" evidence="1">
    <location>
        <begin position="49"/>
        <end position="58"/>
    </location>
</feature>
<dbReference type="AlphaFoldDB" id="A0A9W8YQF5"/>
<dbReference type="Proteomes" id="UP001140453">
    <property type="component" value="Unassembled WGS sequence"/>
</dbReference>
<organism evidence="2 3">
    <name type="scientific">Gnomoniopsis smithogilvyi</name>
    <dbReference type="NCBI Taxonomy" id="1191159"/>
    <lineage>
        <taxon>Eukaryota</taxon>
        <taxon>Fungi</taxon>
        <taxon>Dikarya</taxon>
        <taxon>Ascomycota</taxon>
        <taxon>Pezizomycotina</taxon>
        <taxon>Sordariomycetes</taxon>
        <taxon>Sordariomycetidae</taxon>
        <taxon>Diaporthales</taxon>
        <taxon>Gnomoniaceae</taxon>
        <taxon>Gnomoniopsis</taxon>
    </lineage>
</organism>
<sequence>MVETCGIKFPEGQELSQCGSELQSPQKMLKKKEIVFLRSQGLECGLISTPQQQLPPKTTSHRKGCLKPPSNLQPLSLNKREKRINFPTPGARCLITNTPYEAHSSDGKAWRRQQAEEKHEERLRQALSGSEEYRPYVKTDRWADNGWESTGLGEDTPMGGISEEMDIEAALWRARQMEFDARLEEQHDLAEEHRFAMERETRRLYGAEGILGTRDFVRHRLGRMTNFRKSI</sequence>
<accession>A0A9W8YQF5</accession>
<comment type="caution">
    <text evidence="2">The sequence shown here is derived from an EMBL/GenBank/DDBJ whole genome shotgun (WGS) entry which is preliminary data.</text>
</comment>
<name>A0A9W8YQF5_9PEZI</name>
<gene>
    <name evidence="2" type="ORF">N0V93_006823</name>
</gene>
<proteinExistence type="predicted"/>
<dbReference type="EMBL" id="JAPEVB010000004">
    <property type="protein sequence ID" value="KAJ4389356.1"/>
    <property type="molecule type" value="Genomic_DNA"/>
</dbReference>
<protein>
    <submittedName>
        <fullName evidence="2">Uncharacterized protein</fullName>
    </submittedName>
</protein>